<reference evidence="1 2" key="1">
    <citation type="submission" date="2021-03" db="EMBL/GenBank/DDBJ databases">
        <title>Genomic Encyclopedia of Type Strains, Phase IV (KMG-IV): sequencing the most valuable type-strain genomes for metagenomic binning, comparative biology and taxonomic classification.</title>
        <authorList>
            <person name="Goeker M."/>
        </authorList>
    </citation>
    <scope>NUCLEOTIDE SEQUENCE [LARGE SCALE GENOMIC DNA]</scope>
    <source>
        <strain evidence="1 2">DSM 40499</strain>
    </source>
</reference>
<evidence type="ECO:0000313" key="2">
    <source>
        <dbReference type="Proteomes" id="UP001519309"/>
    </source>
</evidence>
<protein>
    <submittedName>
        <fullName evidence="1">Uncharacterized protein</fullName>
    </submittedName>
</protein>
<proteinExistence type="predicted"/>
<keyword evidence="2" id="KW-1185">Reference proteome</keyword>
<evidence type="ECO:0000313" key="1">
    <source>
        <dbReference type="EMBL" id="MBP2049847.1"/>
    </source>
</evidence>
<accession>A0ABS4LRJ4</accession>
<name>A0ABS4LRJ4_9ACTN</name>
<dbReference type="EMBL" id="JAGGLP010000005">
    <property type="protein sequence ID" value="MBP2049847.1"/>
    <property type="molecule type" value="Genomic_DNA"/>
</dbReference>
<gene>
    <name evidence="1" type="ORF">J2Z21_002783</name>
</gene>
<dbReference type="Proteomes" id="UP001519309">
    <property type="component" value="Unassembled WGS sequence"/>
</dbReference>
<organism evidence="1 2">
    <name type="scientific">Streptomyces griseochromogenes</name>
    <dbReference type="NCBI Taxonomy" id="68214"/>
    <lineage>
        <taxon>Bacteria</taxon>
        <taxon>Bacillati</taxon>
        <taxon>Actinomycetota</taxon>
        <taxon>Actinomycetes</taxon>
        <taxon>Kitasatosporales</taxon>
        <taxon>Streptomycetaceae</taxon>
        <taxon>Streptomyces</taxon>
    </lineage>
</organism>
<comment type="caution">
    <text evidence="1">The sequence shown here is derived from an EMBL/GenBank/DDBJ whole genome shotgun (WGS) entry which is preliminary data.</text>
</comment>
<sequence>MVLPSAQGIPVAKIADVTFTSTDRVPDVTRNVNTDGHP</sequence>